<dbReference type="GO" id="GO:0030246">
    <property type="term" value="F:carbohydrate binding"/>
    <property type="evidence" value="ECO:0007669"/>
    <property type="project" value="UniProtKB-KW"/>
</dbReference>
<evidence type="ECO:0000256" key="5">
    <source>
        <dbReference type="ARBA" id="ARBA00022737"/>
    </source>
</evidence>
<keyword evidence="11" id="KW-1185">Reference proteome</keyword>
<evidence type="ECO:0000259" key="9">
    <source>
        <dbReference type="PROSITE" id="PS50228"/>
    </source>
</evidence>
<dbReference type="PANTHER" id="PTHR48422:SF1">
    <property type="entry name" value="PROTEIN EVA-1 HOMOLOG A"/>
    <property type="match status" value="1"/>
</dbReference>
<dbReference type="InterPro" id="IPR000922">
    <property type="entry name" value="Lectin_gal-bd_dom"/>
</dbReference>
<evidence type="ECO:0000256" key="7">
    <source>
        <dbReference type="ARBA" id="ARBA00023136"/>
    </source>
</evidence>
<feature type="domain" description="SUEL-type lectin" evidence="9">
    <location>
        <begin position="123"/>
        <end position="215"/>
    </location>
</feature>
<evidence type="ECO:0000256" key="1">
    <source>
        <dbReference type="ARBA" id="ARBA00004167"/>
    </source>
</evidence>
<dbReference type="PANTHER" id="PTHR48422">
    <property type="entry name" value="PROTEIN EVA-1 HOMOLOG B-RELATED"/>
    <property type="match status" value="1"/>
</dbReference>
<reference evidence="10 11" key="1">
    <citation type="submission" date="2019-09" db="EMBL/GenBank/DDBJ databases">
        <title>Bird 10,000 Genomes (B10K) Project - Family phase.</title>
        <authorList>
            <person name="Zhang G."/>
        </authorList>
    </citation>
    <scope>NUCLEOTIDE SEQUENCE [LARGE SCALE GENOMIC DNA]</scope>
    <source>
        <strain evidence="10">B10K-DU-002-60</strain>
        <tissue evidence="10">Muscle</tissue>
    </source>
</reference>
<organism evidence="10 11">
    <name type="scientific">Erythrocercus mccallii</name>
    <dbReference type="NCBI Taxonomy" id="107208"/>
    <lineage>
        <taxon>Eukaryota</taxon>
        <taxon>Metazoa</taxon>
        <taxon>Chordata</taxon>
        <taxon>Craniata</taxon>
        <taxon>Vertebrata</taxon>
        <taxon>Euteleostomi</taxon>
        <taxon>Archelosauria</taxon>
        <taxon>Archosauria</taxon>
        <taxon>Dinosauria</taxon>
        <taxon>Saurischia</taxon>
        <taxon>Theropoda</taxon>
        <taxon>Coelurosauria</taxon>
        <taxon>Aves</taxon>
        <taxon>Neognathae</taxon>
        <taxon>Neoaves</taxon>
        <taxon>Telluraves</taxon>
        <taxon>Australaves</taxon>
        <taxon>Passeriformes</taxon>
        <taxon>Corvoidea</taxon>
        <taxon>Dicruridae</taxon>
        <taxon>Erythrocercus</taxon>
    </lineage>
</organism>
<dbReference type="Pfam" id="PF02140">
    <property type="entry name" value="SUEL_Lectin"/>
    <property type="match status" value="2"/>
</dbReference>
<feature type="domain" description="SUEL-type lectin" evidence="9">
    <location>
        <begin position="16"/>
        <end position="114"/>
    </location>
</feature>
<protein>
    <submittedName>
        <fullName evidence="10">EVA1C protein</fullName>
    </submittedName>
</protein>
<dbReference type="EMBL" id="VZRG01000469">
    <property type="protein sequence ID" value="NWT52580.1"/>
    <property type="molecule type" value="Genomic_DNA"/>
</dbReference>
<dbReference type="FunFam" id="2.60.120.740:FF:000006">
    <property type="entry name" value="Protein eva-1 C"/>
    <property type="match status" value="1"/>
</dbReference>
<evidence type="ECO:0000313" key="10">
    <source>
        <dbReference type="EMBL" id="NWT52580.1"/>
    </source>
</evidence>
<comment type="subcellular location">
    <subcellularLocation>
        <location evidence="1">Membrane</location>
        <topology evidence="1">Single-pass membrane protein</topology>
    </subcellularLocation>
</comment>
<keyword evidence="3 8" id="KW-0812">Transmembrane</keyword>
<evidence type="ECO:0000256" key="4">
    <source>
        <dbReference type="ARBA" id="ARBA00022734"/>
    </source>
</evidence>
<name>A0A7K5PC51_9CORV</name>
<dbReference type="Gene3D" id="2.60.120.740">
    <property type="match status" value="2"/>
</dbReference>
<dbReference type="GO" id="GO:0016020">
    <property type="term" value="C:membrane"/>
    <property type="evidence" value="ECO:0007669"/>
    <property type="project" value="UniProtKB-SubCell"/>
</dbReference>
<comment type="similarity">
    <text evidence="2">Belongs to the EVA1 family.</text>
</comment>
<dbReference type="InterPro" id="IPR043159">
    <property type="entry name" value="Lectin_gal-bd_sf"/>
</dbReference>
<sequence length="308" mass="34078">FAGYISQVLKNYSDHACDGEYVSLRCPHRTTISIQSSFYGRIVPSHQLCPSRYPHSYATLIKEDVACSVGTSLQKMLDECQDRRSCQFLVNSRLFGTDPCPGTSKYLLVWYKCRPNEYKSKVACEDDKLRLSCKKSMVIAIYSAIFGRTQGGSLECPYQNLGMPMIECQSATALQLMIKRCHGKRSCSIYASTYEFGDPCYPGIQKHLNVIYTCGRSATFYPVDNIPILLPVDETEPPVLSSSSSSSSSSMEPVGVSTEMALLSNILAAYAFITENPERAALYFVSGVCIGLVLTLLALVLRVSCRTD</sequence>
<dbReference type="InterPro" id="IPR052461">
    <property type="entry name" value="EVA1_A/B"/>
</dbReference>
<evidence type="ECO:0000256" key="8">
    <source>
        <dbReference type="SAM" id="Phobius"/>
    </source>
</evidence>
<dbReference type="CDD" id="cd22829">
    <property type="entry name" value="Gal_Rha_Lectin_EVA1_EVA1C_rpt2"/>
    <property type="match status" value="1"/>
</dbReference>
<dbReference type="PROSITE" id="PS50228">
    <property type="entry name" value="SUEL_LECTIN"/>
    <property type="match status" value="2"/>
</dbReference>
<feature type="non-terminal residue" evidence="10">
    <location>
        <position position="1"/>
    </location>
</feature>
<dbReference type="FunFam" id="2.60.120.740:FF:000003">
    <property type="entry name" value="Protein eva-1 homolog C"/>
    <property type="match status" value="1"/>
</dbReference>
<accession>A0A7K5PC51</accession>
<evidence type="ECO:0000256" key="6">
    <source>
        <dbReference type="ARBA" id="ARBA00022989"/>
    </source>
</evidence>
<gene>
    <name evidence="10" type="primary">Eva1c_0</name>
    <name evidence="10" type="ORF">ERYMCC_R05924</name>
</gene>
<evidence type="ECO:0000256" key="2">
    <source>
        <dbReference type="ARBA" id="ARBA00006023"/>
    </source>
</evidence>
<keyword evidence="5" id="KW-0677">Repeat</keyword>
<feature type="transmembrane region" description="Helical" evidence="8">
    <location>
        <begin position="280"/>
        <end position="301"/>
    </location>
</feature>
<dbReference type="Proteomes" id="UP000532437">
    <property type="component" value="Unassembled WGS sequence"/>
</dbReference>
<dbReference type="Pfam" id="PF14851">
    <property type="entry name" value="FAM176"/>
    <property type="match status" value="1"/>
</dbReference>
<comment type="caution">
    <text evidence="10">The sequence shown here is derived from an EMBL/GenBank/DDBJ whole genome shotgun (WGS) entry which is preliminary data.</text>
</comment>
<dbReference type="CDD" id="cd22828">
    <property type="entry name" value="Gal_Rha_Lectin_EVA1_EVA1C_rpt1"/>
    <property type="match status" value="1"/>
</dbReference>
<evidence type="ECO:0000256" key="3">
    <source>
        <dbReference type="ARBA" id="ARBA00022692"/>
    </source>
</evidence>
<proteinExistence type="inferred from homology"/>
<dbReference type="InterPro" id="IPR039500">
    <property type="entry name" value="EVA1_dom"/>
</dbReference>
<feature type="non-terminal residue" evidence="10">
    <location>
        <position position="308"/>
    </location>
</feature>
<keyword evidence="7 8" id="KW-0472">Membrane</keyword>
<keyword evidence="4" id="KW-0430">Lectin</keyword>
<dbReference type="AlphaFoldDB" id="A0A7K5PC51"/>
<keyword evidence="6 8" id="KW-1133">Transmembrane helix</keyword>
<evidence type="ECO:0000313" key="11">
    <source>
        <dbReference type="Proteomes" id="UP000532437"/>
    </source>
</evidence>